<evidence type="ECO:0000256" key="3">
    <source>
        <dbReference type="ARBA" id="ARBA00022729"/>
    </source>
</evidence>
<dbReference type="OrthoDB" id="9028152at2759"/>
<dbReference type="Gene3D" id="3.30.1640.30">
    <property type="match status" value="1"/>
</dbReference>
<dbReference type="PROSITE" id="PS00134">
    <property type="entry name" value="TRYPSIN_HIS"/>
    <property type="match status" value="1"/>
</dbReference>
<feature type="chain" id="PRO_5023968281" description="CLIP domain-containing serine protease" evidence="12">
    <location>
        <begin position="23"/>
        <end position="369"/>
    </location>
</feature>
<dbReference type="PROSITE" id="PS50240">
    <property type="entry name" value="TRYPSIN_DOM"/>
    <property type="match status" value="1"/>
</dbReference>
<dbReference type="InterPro" id="IPR001254">
    <property type="entry name" value="Trypsin_dom"/>
</dbReference>
<keyword evidence="9" id="KW-0325">Glycoprotein</keyword>
<keyword evidence="6" id="KW-0106">Calcium</keyword>
<dbReference type="SUPFAM" id="SSF50494">
    <property type="entry name" value="Trypsin-like serine proteases"/>
    <property type="match status" value="1"/>
</dbReference>
<dbReference type="STRING" id="30019.A0A0M4ERW8"/>
<dbReference type="PROSITE" id="PS00135">
    <property type="entry name" value="TRYPSIN_SER"/>
    <property type="match status" value="1"/>
</dbReference>
<evidence type="ECO:0000256" key="7">
    <source>
        <dbReference type="ARBA" id="ARBA00023145"/>
    </source>
</evidence>
<accession>A0A0M4ERW8</accession>
<comment type="domain">
    <text evidence="12">The clip domain consists of 35-55 residues which are 'knitted' together usually by 3 conserved disulfide bonds forming a clip-like compact structure.</text>
</comment>
<dbReference type="GO" id="GO:0006508">
    <property type="term" value="P:proteolysis"/>
    <property type="evidence" value="ECO:0007669"/>
    <property type="project" value="UniProtKB-KW"/>
</dbReference>
<dbReference type="PROSITE" id="PS51888">
    <property type="entry name" value="CLIP"/>
    <property type="match status" value="1"/>
</dbReference>
<evidence type="ECO:0000256" key="4">
    <source>
        <dbReference type="ARBA" id="ARBA00022801"/>
    </source>
</evidence>
<dbReference type="FunFam" id="2.40.10.10:FF:000028">
    <property type="entry name" value="Serine protease easter"/>
    <property type="match status" value="1"/>
</dbReference>
<proteinExistence type="inferred from homology"/>
<dbReference type="InterPro" id="IPR022700">
    <property type="entry name" value="CLIP"/>
</dbReference>
<dbReference type="InterPro" id="IPR033116">
    <property type="entry name" value="TRYPSIN_SER"/>
</dbReference>
<dbReference type="EC" id="3.4.21.-" evidence="11"/>
<dbReference type="InterPro" id="IPR001314">
    <property type="entry name" value="Peptidase_S1A"/>
</dbReference>
<keyword evidence="12" id="KW-0964">Secreted</keyword>
<dbReference type="PRINTS" id="PR00722">
    <property type="entry name" value="CHYMOTRYPSIN"/>
</dbReference>
<reference evidence="15 16" key="1">
    <citation type="submission" date="2015-08" db="EMBL/GenBank/DDBJ databases">
        <title>Ancestral chromatin configuration constrains chromatin evolution on differentiating sex chromosomes in Drosophila.</title>
        <authorList>
            <person name="Zhou Q."/>
            <person name="Bachtrog D."/>
        </authorList>
    </citation>
    <scope>NUCLEOTIDE SEQUENCE [LARGE SCALE GENOMIC DNA]</scope>
    <source>
        <tissue evidence="15">Whole larvae</tissue>
    </source>
</reference>
<comment type="subcellular location">
    <subcellularLocation>
        <location evidence="12">Secreted</location>
    </subcellularLocation>
</comment>
<comment type="similarity">
    <text evidence="10 12">Belongs to the peptidase S1 family. CLIP subfamily.</text>
</comment>
<feature type="domain" description="Clip" evidence="14">
    <location>
        <begin position="25"/>
        <end position="82"/>
    </location>
</feature>
<dbReference type="GO" id="GO:0004252">
    <property type="term" value="F:serine-type endopeptidase activity"/>
    <property type="evidence" value="ECO:0007669"/>
    <property type="project" value="UniProtKB-UniRule"/>
</dbReference>
<dbReference type="InterPro" id="IPR051487">
    <property type="entry name" value="Ser/Thr_Proteases_Immune/Dev"/>
</dbReference>
<dbReference type="GO" id="GO:0035008">
    <property type="term" value="P:positive regulation of melanization defense response"/>
    <property type="evidence" value="ECO:0007669"/>
    <property type="project" value="UniProtKB-ARBA"/>
</dbReference>
<evidence type="ECO:0000256" key="9">
    <source>
        <dbReference type="ARBA" id="ARBA00023180"/>
    </source>
</evidence>
<keyword evidence="16" id="KW-1185">Reference proteome</keyword>
<dbReference type="InterPro" id="IPR018114">
    <property type="entry name" value="TRYPSIN_HIS"/>
</dbReference>
<protein>
    <recommendedName>
        <fullName evidence="12">CLIP domain-containing serine protease</fullName>
        <ecNumber evidence="11">3.4.21.-</ecNumber>
    </recommendedName>
</protein>
<dbReference type="PANTHER" id="PTHR24256">
    <property type="entry name" value="TRYPTASE-RELATED"/>
    <property type="match status" value="1"/>
</dbReference>
<evidence type="ECO:0000259" key="14">
    <source>
        <dbReference type="PROSITE" id="PS51888"/>
    </source>
</evidence>
<evidence type="ECO:0000256" key="2">
    <source>
        <dbReference type="ARBA" id="ARBA00022723"/>
    </source>
</evidence>
<evidence type="ECO:0000256" key="8">
    <source>
        <dbReference type="ARBA" id="ARBA00023157"/>
    </source>
</evidence>
<evidence type="ECO:0000256" key="12">
    <source>
        <dbReference type="RuleBase" id="RU366078"/>
    </source>
</evidence>
<dbReference type="SMART" id="SM00680">
    <property type="entry name" value="CLIP"/>
    <property type="match status" value="1"/>
</dbReference>
<evidence type="ECO:0000313" key="15">
    <source>
        <dbReference type="EMBL" id="ALC47976.1"/>
    </source>
</evidence>
<dbReference type="AlphaFoldDB" id="A0A0M4ERW8"/>
<sequence length="369" mass="40498">MKTTLAALSVLAAALLCVPAYAQQNCQNPNRNNGRCISIYECASLLEILQKPTGQISSEDRQFLQKSQCQNGQGGRPPFVCCNEDKGFITTVRPAAMSSVELPKPPACGANSLADKIYNGNDTALDEFVWMVLLEYETKNGQRALECAGSLINSRYVLTAAHCVIGEVEKKVGRLTRVRVGEHDLSTDRDCHNEVCNPPIQEFNIEQVIAHPEYDPSSNNKHHDIALIRLSAPVVLNEYIQPVCLPLASTRSAISPVEVFTVSGWGRSLTARKSNVKQRLDIRFVDGKACSKKFEEANIRLISNQLCAGGEFARDSCDGDSGGPLMRLTSAWFLEGVVSFGNRCGLAGWPGVYTRVSEYISWIEGELRP</sequence>
<dbReference type="GO" id="GO:0046872">
    <property type="term" value="F:metal ion binding"/>
    <property type="evidence" value="ECO:0007669"/>
    <property type="project" value="UniProtKB-KW"/>
</dbReference>
<keyword evidence="2" id="KW-0479">Metal-binding</keyword>
<dbReference type="Proteomes" id="UP000494163">
    <property type="component" value="Chromosome 3R"/>
</dbReference>
<keyword evidence="3 12" id="KW-0732">Signal</keyword>
<dbReference type="GO" id="GO:0005576">
    <property type="term" value="C:extracellular region"/>
    <property type="evidence" value="ECO:0007669"/>
    <property type="project" value="UniProtKB-SubCell"/>
</dbReference>
<name>A0A0M4ERW8_DROBS</name>
<dbReference type="InterPro" id="IPR009003">
    <property type="entry name" value="Peptidase_S1_PA"/>
</dbReference>
<evidence type="ECO:0000259" key="13">
    <source>
        <dbReference type="PROSITE" id="PS50240"/>
    </source>
</evidence>
<dbReference type="Pfam" id="PF00089">
    <property type="entry name" value="Trypsin"/>
    <property type="match status" value="1"/>
</dbReference>
<keyword evidence="8" id="KW-1015">Disulfide bond</keyword>
<dbReference type="CDD" id="cd00190">
    <property type="entry name" value="Tryp_SPc"/>
    <property type="match status" value="1"/>
</dbReference>
<dbReference type="FunFam" id="3.30.1640.30:FF:000001">
    <property type="entry name" value="Serine protease 7"/>
    <property type="match status" value="1"/>
</dbReference>
<evidence type="ECO:0000256" key="5">
    <source>
        <dbReference type="ARBA" id="ARBA00022825"/>
    </source>
</evidence>
<organism evidence="15 16">
    <name type="scientific">Drosophila busckii</name>
    <name type="common">Fruit fly</name>
    <dbReference type="NCBI Taxonomy" id="30019"/>
    <lineage>
        <taxon>Eukaryota</taxon>
        <taxon>Metazoa</taxon>
        <taxon>Ecdysozoa</taxon>
        <taxon>Arthropoda</taxon>
        <taxon>Hexapoda</taxon>
        <taxon>Insecta</taxon>
        <taxon>Pterygota</taxon>
        <taxon>Neoptera</taxon>
        <taxon>Endopterygota</taxon>
        <taxon>Diptera</taxon>
        <taxon>Brachycera</taxon>
        <taxon>Muscomorpha</taxon>
        <taxon>Ephydroidea</taxon>
        <taxon>Drosophilidae</taxon>
        <taxon>Drosophila</taxon>
    </lineage>
</organism>
<feature type="signal peptide" evidence="12">
    <location>
        <begin position="1"/>
        <end position="22"/>
    </location>
</feature>
<dbReference type="OMA" id="MRRAYDQ"/>
<evidence type="ECO:0000256" key="11">
    <source>
        <dbReference type="RuleBase" id="RU363034"/>
    </source>
</evidence>
<keyword evidence="4 11" id="KW-0378">Hydrolase</keyword>
<keyword evidence="1 11" id="KW-0645">Protease</keyword>
<dbReference type="Pfam" id="PF12032">
    <property type="entry name" value="CLIP"/>
    <property type="match status" value="1"/>
</dbReference>
<gene>
    <name evidence="15" type="ORF">Dbus_chr3Rg2726</name>
</gene>
<evidence type="ECO:0000313" key="16">
    <source>
        <dbReference type="Proteomes" id="UP000494163"/>
    </source>
</evidence>
<feature type="domain" description="Peptidase S1" evidence="13">
    <location>
        <begin position="117"/>
        <end position="368"/>
    </location>
</feature>
<dbReference type="InterPro" id="IPR038565">
    <property type="entry name" value="CLIP_sf"/>
</dbReference>
<dbReference type="SMR" id="A0A0M4ERW8"/>
<dbReference type="Gene3D" id="2.40.10.10">
    <property type="entry name" value="Trypsin-like serine proteases"/>
    <property type="match status" value="2"/>
</dbReference>
<evidence type="ECO:0000256" key="1">
    <source>
        <dbReference type="ARBA" id="ARBA00022670"/>
    </source>
</evidence>
<dbReference type="EMBL" id="CP012526">
    <property type="protein sequence ID" value="ALC47976.1"/>
    <property type="molecule type" value="Genomic_DNA"/>
</dbReference>
<keyword evidence="7" id="KW-0865">Zymogen</keyword>
<dbReference type="InterPro" id="IPR043504">
    <property type="entry name" value="Peptidase_S1_PA_chymotrypsin"/>
</dbReference>
<evidence type="ECO:0000256" key="10">
    <source>
        <dbReference type="ARBA" id="ARBA00024195"/>
    </source>
</evidence>
<dbReference type="SMART" id="SM00020">
    <property type="entry name" value="Tryp_SPc"/>
    <property type="match status" value="1"/>
</dbReference>
<dbReference type="FunFam" id="2.40.10.10:FF:000084">
    <property type="entry name" value="Serine protease easter"/>
    <property type="match status" value="1"/>
</dbReference>
<evidence type="ECO:0000256" key="6">
    <source>
        <dbReference type="ARBA" id="ARBA00022837"/>
    </source>
</evidence>
<keyword evidence="5 11" id="KW-0720">Serine protease</keyword>